<proteinExistence type="predicted"/>
<dbReference type="InterPro" id="IPR012878">
    <property type="entry name" value="Beta-AFase-like_GH127_cat"/>
</dbReference>
<keyword evidence="3" id="KW-0378">Hydrolase</keyword>
<reference evidence="3 4" key="1">
    <citation type="submission" date="2020-10" db="EMBL/GenBank/DDBJ databases">
        <title>Complete genome sequence of Paludibaculum fermentans P105T, a facultatively anaerobic acidobacterium capable of dissimilatory Fe(III) reduction.</title>
        <authorList>
            <person name="Dedysh S.N."/>
            <person name="Beletsky A.V."/>
            <person name="Kulichevskaya I.S."/>
            <person name="Mardanov A.V."/>
            <person name="Ravin N.V."/>
        </authorList>
    </citation>
    <scope>NUCLEOTIDE SEQUENCE [LARGE SCALE GENOMIC DNA]</scope>
    <source>
        <strain evidence="3 4">P105</strain>
    </source>
</reference>
<dbReference type="Pfam" id="PF07944">
    <property type="entry name" value="Beta-AFase-like_GH127_cat"/>
    <property type="match status" value="1"/>
</dbReference>
<dbReference type="KEGG" id="pfer:IRI77_29545"/>
<protein>
    <submittedName>
        <fullName evidence="3">Glycoside hydrolase family 127 protein</fullName>
    </submittedName>
</protein>
<dbReference type="InterPro" id="IPR008928">
    <property type="entry name" value="6-hairpin_glycosidase_sf"/>
</dbReference>
<dbReference type="AlphaFoldDB" id="A0A7S7SP60"/>
<evidence type="ECO:0000259" key="1">
    <source>
        <dbReference type="Pfam" id="PF07944"/>
    </source>
</evidence>
<evidence type="ECO:0000313" key="4">
    <source>
        <dbReference type="Proteomes" id="UP000593892"/>
    </source>
</evidence>
<keyword evidence="4" id="KW-1185">Reference proteome</keyword>
<sequence>MAVKNRAPLAPNVFNPLPLTAVKPAGWLRRQLEIQAGGQSGHLDEFWPSLDKTSGWLGGTGESWERGPYYLDGLVPLAYLLDSPALKAKVKPWIEWTLNSQRPDGNFGPLKNTDWWPNFVMLKVLTQYQEATGDPRVVPFMTKYFAYMSSKLDAVPLKEWAIYRWGDQELTIAWLYNRTGNLELLDLAKKVSKQGYDWKEHFANFQFPGRVTKEQSKLNTHGVNNAMAIKTSGVWSWFTNDKSDREAMYQLFLVMDQHHLLPNGVHSCDEHYAGLSPVQGTEVCSVVEAMFSLELLSGILGDAAIGDRLEKMAFNPLPGTFDKTMWAHQYDQQPNQVLVDVNPRNWVSNGPDSNLFGLEPNFGCCTANFHQGWPKFAANLWMATQDDGIAAVAYAPSAVKTSAGGAAVTIEETTDYPFRDTIRLKLTTDKPGTFPLVLRVPGWATGASITVNGKAEQGIQPGAYHRIARTWKTGDTIVLRFPMYPRVSRWYNQSVAIDRGPLVFSLKIGEEWKKLREKGPAADWTVSPTTAWNYGLLLDANNPAASLKVKESPIGENPFTGETPAVTIQVKGRKIPAWTLEKGSAAPPPVSPVTSSEPVEQLELIPYGSAKLRITAFPILVR</sequence>
<name>A0A7S7SP60_PALFE</name>
<gene>
    <name evidence="3" type="ORF">IRI77_29545</name>
</gene>
<dbReference type="Pfam" id="PF20736">
    <property type="entry name" value="Glyco_hydro127M"/>
    <property type="match status" value="1"/>
</dbReference>
<accession>A0A7S7SP60</accession>
<evidence type="ECO:0000259" key="2">
    <source>
        <dbReference type="Pfam" id="PF20736"/>
    </source>
</evidence>
<feature type="domain" description="Non-reducing end beta-L-arabinofuranosidase-like GH127 catalytic" evidence="1">
    <location>
        <begin position="69"/>
        <end position="377"/>
    </location>
</feature>
<dbReference type="EMBL" id="CP063849">
    <property type="protein sequence ID" value="QOY92184.1"/>
    <property type="molecule type" value="Genomic_DNA"/>
</dbReference>
<evidence type="ECO:0000313" key="3">
    <source>
        <dbReference type="EMBL" id="QOY92184.1"/>
    </source>
</evidence>
<dbReference type="GO" id="GO:0005975">
    <property type="term" value="P:carbohydrate metabolic process"/>
    <property type="evidence" value="ECO:0007669"/>
    <property type="project" value="InterPro"/>
</dbReference>
<dbReference type="SUPFAM" id="SSF48208">
    <property type="entry name" value="Six-hairpin glycosidases"/>
    <property type="match status" value="1"/>
</dbReference>
<feature type="domain" description="Non-reducing end beta-L-arabinofuranosidase-like GH127 middle" evidence="2">
    <location>
        <begin position="389"/>
        <end position="483"/>
    </location>
</feature>
<dbReference type="PANTHER" id="PTHR31151">
    <property type="entry name" value="PROLINE-TRNA LIGASE (DUF1680)"/>
    <property type="match status" value="1"/>
</dbReference>
<dbReference type="InterPro" id="IPR049046">
    <property type="entry name" value="Beta-AFase-like_GH127_middle"/>
</dbReference>
<dbReference type="GO" id="GO:0016787">
    <property type="term" value="F:hydrolase activity"/>
    <property type="evidence" value="ECO:0007669"/>
    <property type="project" value="UniProtKB-KW"/>
</dbReference>
<dbReference type="PANTHER" id="PTHR31151:SF0">
    <property type="entry name" value="PROLINE-TRNA LIGASE (DUF1680)"/>
    <property type="match status" value="1"/>
</dbReference>
<dbReference type="Proteomes" id="UP000593892">
    <property type="component" value="Chromosome"/>
</dbReference>
<organism evidence="3 4">
    <name type="scientific">Paludibaculum fermentans</name>
    <dbReference type="NCBI Taxonomy" id="1473598"/>
    <lineage>
        <taxon>Bacteria</taxon>
        <taxon>Pseudomonadati</taxon>
        <taxon>Acidobacteriota</taxon>
        <taxon>Terriglobia</taxon>
        <taxon>Bryobacterales</taxon>
        <taxon>Bryobacteraceae</taxon>
        <taxon>Paludibaculum</taxon>
    </lineage>
</organism>